<keyword evidence="12" id="KW-1185">Reference proteome</keyword>
<evidence type="ECO:0000256" key="7">
    <source>
        <dbReference type="ARBA" id="ARBA00023235"/>
    </source>
</evidence>
<dbReference type="Pfam" id="PF13361">
    <property type="entry name" value="UvrD_C"/>
    <property type="match status" value="1"/>
</dbReference>
<evidence type="ECO:0000256" key="8">
    <source>
        <dbReference type="ARBA" id="ARBA00034617"/>
    </source>
</evidence>
<keyword evidence="7" id="KW-0413">Isomerase</keyword>
<dbReference type="PROSITE" id="PS51217">
    <property type="entry name" value="UVRD_HELICASE_CTER"/>
    <property type="match status" value="1"/>
</dbReference>
<dbReference type="AlphaFoldDB" id="A0A192H3S4"/>
<dbReference type="FunFam" id="1.10.10.160:FF:000001">
    <property type="entry name" value="ATP-dependent DNA helicase"/>
    <property type="match status" value="1"/>
</dbReference>
<gene>
    <name evidence="11" type="ORF">AYR53_12265</name>
</gene>
<keyword evidence="2 10" id="KW-0547">Nucleotide-binding</keyword>
<evidence type="ECO:0000256" key="10">
    <source>
        <dbReference type="RuleBase" id="RU364053"/>
    </source>
</evidence>
<dbReference type="GO" id="GO:0033202">
    <property type="term" value="C:DNA helicase complex"/>
    <property type="evidence" value="ECO:0007669"/>
    <property type="project" value="TreeGrafter"/>
</dbReference>
<evidence type="ECO:0000256" key="6">
    <source>
        <dbReference type="ARBA" id="ARBA00023125"/>
    </source>
</evidence>
<dbReference type="Gene3D" id="1.10.486.10">
    <property type="entry name" value="PCRA, domain 4"/>
    <property type="match status" value="1"/>
</dbReference>
<keyword evidence="4 10" id="KW-0347">Helicase</keyword>
<keyword evidence="3 10" id="KW-0378">Hydrolase</keyword>
<dbReference type="InterPro" id="IPR013986">
    <property type="entry name" value="DExx_box_DNA_helicase_dom_sf"/>
</dbReference>
<dbReference type="RefSeq" id="WP_068225443.1">
    <property type="nucleotide sequence ID" value="NZ_CP014623.1"/>
</dbReference>
<dbReference type="InterPro" id="IPR014017">
    <property type="entry name" value="DNA_helicase_UvrD-like_C"/>
</dbReference>
<dbReference type="CDD" id="cd17932">
    <property type="entry name" value="DEXQc_UvrD"/>
    <property type="match status" value="1"/>
</dbReference>
<keyword evidence="6 10" id="KW-0238">DNA-binding</keyword>
<dbReference type="OrthoDB" id="9810135at2"/>
<evidence type="ECO:0000256" key="1">
    <source>
        <dbReference type="ARBA" id="ARBA00009922"/>
    </source>
</evidence>
<accession>A0A192H3S4</accession>
<dbReference type="NCBIfam" id="TIGR01073">
    <property type="entry name" value="pcrA"/>
    <property type="match status" value="1"/>
</dbReference>
<evidence type="ECO:0000313" key="12">
    <source>
        <dbReference type="Proteomes" id="UP000078582"/>
    </source>
</evidence>
<organism evidence="11 12">
    <name type="scientific">Loigolactobacillus backii</name>
    <dbReference type="NCBI Taxonomy" id="375175"/>
    <lineage>
        <taxon>Bacteria</taxon>
        <taxon>Bacillati</taxon>
        <taxon>Bacillota</taxon>
        <taxon>Bacilli</taxon>
        <taxon>Lactobacillales</taxon>
        <taxon>Lactobacillaceae</taxon>
        <taxon>Loigolactobacillus</taxon>
    </lineage>
</organism>
<dbReference type="Pfam" id="PF00580">
    <property type="entry name" value="UvrD-helicase"/>
    <property type="match status" value="1"/>
</dbReference>
<keyword evidence="5 10" id="KW-0067">ATP-binding</keyword>
<dbReference type="PROSITE" id="PS51198">
    <property type="entry name" value="UVRD_HELICASE_ATP_BIND"/>
    <property type="match status" value="1"/>
</dbReference>
<dbReference type="EMBL" id="CP014873">
    <property type="protein sequence ID" value="ANK63469.1"/>
    <property type="molecule type" value="Genomic_DNA"/>
</dbReference>
<dbReference type="CDD" id="cd18807">
    <property type="entry name" value="SF1_C_UvrD"/>
    <property type="match status" value="1"/>
</dbReference>
<comment type="similarity">
    <text evidence="1 10">Belongs to the helicase family. UvrD subfamily.</text>
</comment>
<dbReference type="Proteomes" id="UP000078582">
    <property type="component" value="Chromosome"/>
</dbReference>
<dbReference type="GeneID" id="42983036"/>
<sequence>MSKMSLLENMNGKQQEAVEYTEGPLLIMAGAGSGKTRVVTHRIAYLIEEMAVAPWHILAITFTNKAAREMRERVAGLLDERAKSVWVSTFHALCVRILRRDIDKLGGYARSFTIADPGEQSILMRRILTQQNIDPKKFTPRSVLSAISGAKNELQTPKAFAATASSPFEKIVAQCYGPYQNELEANQALDFDDLIMLTVELFQKSPETLDYYQTKFKYVHVDEYQDTNQAQYTLVNLLAKKYRNLCVVGDADQSIYGWRGANMENIMNFKKDYADAKVVLLEQNYRSTKTILQAANAVINNNTYREPKKLWTENSDGEPISYYRGQNEQDEAHFVVSKVQEEMEAKQYQYGDFAVLYRTNAQSRTIEESFVKTNIPYKMIGGHKFYDRKEIKDILAYLRVIVNAEDSIDFERVVNTPKRGIGTGTLDKLRGFADYNRWSLLDAAKNVALADNISARPRKTLSTFAKIMIGLQEKKDELSVTELTNEMLDQSGYLEALKKEKTLEAQGRVENIQEFLSVTKEFDDSYQPEEDSDSDRFVDFLTDLALVSDQDDVEDESSEVTLMTLHAAKGLEFPVVFMMGMEEGIFPLSRALLEDDQLEEERRLAYVGITRAKKKLYLTNAYSRMLYGRTQSNPASRFVGEISDDLLKFENGTAGSQLTESKLPFSNMRRNNSYARATATTYQSRATVAKNSGTGADSVSWTAGDKVTHRKWGEGTVVKVNGSGTDTELDIAFKSQGIKRLLASFAPIEKVVTQ</sequence>
<dbReference type="GO" id="GO:0005829">
    <property type="term" value="C:cytosol"/>
    <property type="evidence" value="ECO:0007669"/>
    <property type="project" value="TreeGrafter"/>
</dbReference>
<evidence type="ECO:0000256" key="9">
    <source>
        <dbReference type="ARBA" id="ARBA00048988"/>
    </source>
</evidence>
<evidence type="ECO:0000256" key="3">
    <source>
        <dbReference type="ARBA" id="ARBA00022801"/>
    </source>
</evidence>
<dbReference type="GO" id="GO:0005524">
    <property type="term" value="F:ATP binding"/>
    <property type="evidence" value="ECO:0007669"/>
    <property type="project" value="UniProtKB-UniRule"/>
</dbReference>
<dbReference type="GO" id="GO:0006260">
    <property type="term" value="P:DNA replication"/>
    <property type="evidence" value="ECO:0007669"/>
    <property type="project" value="InterPro"/>
</dbReference>
<dbReference type="GO" id="GO:0000725">
    <property type="term" value="P:recombinational repair"/>
    <property type="evidence" value="ECO:0007669"/>
    <property type="project" value="TreeGrafter"/>
</dbReference>
<dbReference type="EC" id="5.6.2.4" evidence="10"/>
<evidence type="ECO:0000256" key="2">
    <source>
        <dbReference type="ARBA" id="ARBA00022741"/>
    </source>
</evidence>
<proteinExistence type="inferred from homology"/>
<dbReference type="Gene3D" id="3.40.50.300">
    <property type="entry name" value="P-loop containing nucleotide triphosphate hydrolases"/>
    <property type="match status" value="2"/>
</dbReference>
<evidence type="ECO:0000313" key="11">
    <source>
        <dbReference type="EMBL" id="ANK63469.1"/>
    </source>
</evidence>
<dbReference type="FunFam" id="1.10.486.10:FF:000003">
    <property type="entry name" value="ATP-dependent DNA helicase"/>
    <property type="match status" value="1"/>
</dbReference>
<dbReference type="GO" id="GO:0009314">
    <property type="term" value="P:response to radiation"/>
    <property type="evidence" value="ECO:0007669"/>
    <property type="project" value="UniProtKB-ARBA"/>
</dbReference>
<dbReference type="PANTHER" id="PTHR11070:SF2">
    <property type="entry name" value="ATP-DEPENDENT DNA HELICASE SRS2"/>
    <property type="match status" value="1"/>
</dbReference>
<dbReference type="SUPFAM" id="SSF52540">
    <property type="entry name" value="P-loop containing nucleoside triphosphate hydrolases"/>
    <property type="match status" value="1"/>
</dbReference>
<protein>
    <recommendedName>
        <fullName evidence="10">ATP-dependent DNA helicase</fullName>
        <ecNumber evidence="10">5.6.2.4</ecNumber>
    </recommendedName>
</protein>
<evidence type="ECO:0000256" key="5">
    <source>
        <dbReference type="ARBA" id="ARBA00022840"/>
    </source>
</evidence>
<dbReference type="GO" id="GO:0016787">
    <property type="term" value="F:hydrolase activity"/>
    <property type="evidence" value="ECO:0007669"/>
    <property type="project" value="UniProtKB-UniRule"/>
</dbReference>
<dbReference type="InterPro" id="IPR014016">
    <property type="entry name" value="UvrD-like_ATP-bd"/>
</dbReference>
<dbReference type="PANTHER" id="PTHR11070">
    <property type="entry name" value="UVRD / RECB / PCRA DNA HELICASE FAMILY MEMBER"/>
    <property type="match status" value="1"/>
</dbReference>
<dbReference type="KEGG" id="lbt:AYR52_07535"/>
<dbReference type="GO" id="GO:0003677">
    <property type="term" value="F:DNA binding"/>
    <property type="evidence" value="ECO:0007669"/>
    <property type="project" value="UniProtKB-KW"/>
</dbReference>
<dbReference type="Gene3D" id="1.10.10.160">
    <property type="match status" value="1"/>
</dbReference>
<comment type="catalytic activity">
    <reaction evidence="9 10">
        <text>ATP + H2O = ADP + phosphate + H(+)</text>
        <dbReference type="Rhea" id="RHEA:13065"/>
        <dbReference type="ChEBI" id="CHEBI:15377"/>
        <dbReference type="ChEBI" id="CHEBI:15378"/>
        <dbReference type="ChEBI" id="CHEBI:30616"/>
        <dbReference type="ChEBI" id="CHEBI:43474"/>
        <dbReference type="ChEBI" id="CHEBI:456216"/>
        <dbReference type="EC" id="5.6.2.4"/>
    </reaction>
</comment>
<comment type="catalytic activity">
    <reaction evidence="8">
        <text>Couples ATP hydrolysis with the unwinding of duplex DNA by translocating in the 3'-5' direction.</text>
        <dbReference type="EC" id="5.6.2.4"/>
    </reaction>
</comment>
<dbReference type="InterPro" id="IPR027417">
    <property type="entry name" value="P-loop_NTPase"/>
</dbReference>
<evidence type="ECO:0000256" key="4">
    <source>
        <dbReference type="ARBA" id="ARBA00022806"/>
    </source>
</evidence>
<dbReference type="InterPro" id="IPR000212">
    <property type="entry name" value="DNA_helicase_UvrD/REP"/>
</dbReference>
<dbReference type="Pfam" id="PF21196">
    <property type="entry name" value="PcrA_UvrD_tudor"/>
    <property type="match status" value="1"/>
</dbReference>
<name>A0A192H3S4_9LACO</name>
<dbReference type="InterPro" id="IPR005751">
    <property type="entry name" value="ATP-dep_DNA_helicase_PcrA"/>
</dbReference>
<reference evidence="11 12" key="1">
    <citation type="submission" date="2016-03" db="EMBL/GenBank/DDBJ databases">
        <title>Pediococcus and Lactobacillus from brewery environment - whole genome sequencing and assembly.</title>
        <authorList>
            <person name="Behr J."/>
            <person name="Geissler A.J."/>
            <person name="Vogel R.F."/>
        </authorList>
    </citation>
    <scope>NUCLEOTIDE SEQUENCE [LARGE SCALE GENOMIC DNA]</scope>
    <source>
        <strain evidence="11 12">TMW 1.1989</strain>
    </source>
</reference>
<dbReference type="STRING" id="375175.AYR53_12265"/>
<dbReference type="GO" id="GO:0043138">
    <property type="term" value="F:3'-5' DNA helicase activity"/>
    <property type="evidence" value="ECO:0007669"/>
    <property type="project" value="UniProtKB-EC"/>
</dbReference>